<name>A0ACC1KJ11_9FUNG</name>
<comment type="caution">
    <text evidence="1">The sequence shown here is derived from an EMBL/GenBank/DDBJ whole genome shotgun (WGS) entry which is preliminary data.</text>
</comment>
<gene>
    <name evidence="1" type="ORF">GGI18_001558</name>
</gene>
<proteinExistence type="predicted"/>
<dbReference type="Proteomes" id="UP001140066">
    <property type="component" value="Unassembled WGS sequence"/>
</dbReference>
<evidence type="ECO:0000313" key="2">
    <source>
        <dbReference type="Proteomes" id="UP001140066"/>
    </source>
</evidence>
<reference evidence="1" key="1">
    <citation type="submission" date="2022-07" db="EMBL/GenBank/DDBJ databases">
        <title>Phylogenomic reconstructions and comparative analyses of Kickxellomycotina fungi.</title>
        <authorList>
            <person name="Reynolds N.K."/>
            <person name="Stajich J.E."/>
            <person name="Barry K."/>
            <person name="Grigoriev I.V."/>
            <person name="Crous P."/>
            <person name="Smith M.E."/>
        </authorList>
    </citation>
    <scope>NUCLEOTIDE SEQUENCE</scope>
    <source>
        <strain evidence="1">BCRC 34191</strain>
    </source>
</reference>
<protein>
    <submittedName>
        <fullName evidence="1">Uncharacterized protein</fullName>
    </submittedName>
</protein>
<dbReference type="EMBL" id="JANBUK010000253">
    <property type="protein sequence ID" value="KAJ2790825.1"/>
    <property type="molecule type" value="Genomic_DNA"/>
</dbReference>
<sequence>MDMVMQDVEPPTADMAVEDAELPAATMSVEGAEPFVADAEMLSIASTSHVVVPPATDMVVEYVEPPAADMAVVGAEPFVVDAAMQDAEKPNVASTSRVVVPPTAVDVEMEAAVPAVPDMEVEERPLAANDAKMAEEQQPANLGYEAAEPPVVGDVGMDDDSSDSDQDIVPSSDEEMEVHVPLLDTKAVNAKMTQLGRTFSQPRRRRPLSVVASTLPPNPGFLVPGAIPPNFANSSSRATINVPVFSSGLDAMAWINSNSGVKAYPNGQVASGPLPEIGQAGVDTLQRGLINREAGNTKLSGGEAAAVHTLLGLSSQGIAGNMGNAQLASTSGTQPRLPNPDDFEPSDDEELDEELDDLANEIEADLMNDSRDAASNAGGNAQLVDNTVNGTNLNAGQANREMGANDLLNFLNSLTSNTASQPIGQVPQLVPPAIPAMGSTGADALQFNINGMVATDNALLDNAPGNDTIPPGPLFPGLDNLAPANPVADAQAPGCDFEAAFQELNRLAALPEPAVPTVAVPAVPGLPDLGTVAAPAVVPAPHVQGTGVVPAVPAVAGPNGQGAVAEAPANNDVDFDALLHMIDTCSDADFARLCADLEAQGIVVPTGLQVVPSMVTAPTTPATPAMNTGAQESGGSGSNV</sequence>
<evidence type="ECO:0000313" key="1">
    <source>
        <dbReference type="EMBL" id="KAJ2790825.1"/>
    </source>
</evidence>
<accession>A0ACC1KJ11</accession>
<keyword evidence="2" id="KW-1185">Reference proteome</keyword>
<organism evidence="1 2">
    <name type="scientific">Coemansia linderi</name>
    <dbReference type="NCBI Taxonomy" id="2663919"/>
    <lineage>
        <taxon>Eukaryota</taxon>
        <taxon>Fungi</taxon>
        <taxon>Fungi incertae sedis</taxon>
        <taxon>Zoopagomycota</taxon>
        <taxon>Kickxellomycotina</taxon>
        <taxon>Kickxellomycetes</taxon>
        <taxon>Kickxellales</taxon>
        <taxon>Kickxellaceae</taxon>
        <taxon>Coemansia</taxon>
    </lineage>
</organism>